<dbReference type="AlphaFoldDB" id="A0A1G8DPU8"/>
<keyword evidence="1" id="KW-0472">Membrane</keyword>
<name>A0A1G8DPU8_9FIRM</name>
<evidence type="ECO:0000313" key="2">
    <source>
        <dbReference type="EMBL" id="SDH59581.1"/>
    </source>
</evidence>
<dbReference type="RefSeq" id="WP_092334086.1">
    <property type="nucleotide sequence ID" value="NZ_FNCP01000015.1"/>
</dbReference>
<proteinExistence type="predicted"/>
<gene>
    <name evidence="2" type="ORF">SAMN05443529_115100</name>
</gene>
<feature type="transmembrane region" description="Helical" evidence="1">
    <location>
        <begin position="52"/>
        <end position="73"/>
    </location>
</feature>
<dbReference type="Proteomes" id="UP000198656">
    <property type="component" value="Unassembled WGS sequence"/>
</dbReference>
<reference evidence="3" key="1">
    <citation type="submission" date="2016-10" db="EMBL/GenBank/DDBJ databases">
        <authorList>
            <person name="Varghese N."/>
            <person name="Submissions S."/>
        </authorList>
    </citation>
    <scope>NUCLEOTIDE SEQUENCE [LARGE SCALE GENOMIC DNA]</scope>
    <source>
        <strain evidence="3">DSM 8344</strain>
    </source>
</reference>
<organism evidence="2 3">
    <name type="scientific">Desulfosporosinus hippei DSM 8344</name>
    <dbReference type="NCBI Taxonomy" id="1121419"/>
    <lineage>
        <taxon>Bacteria</taxon>
        <taxon>Bacillati</taxon>
        <taxon>Bacillota</taxon>
        <taxon>Clostridia</taxon>
        <taxon>Eubacteriales</taxon>
        <taxon>Desulfitobacteriaceae</taxon>
        <taxon>Desulfosporosinus</taxon>
    </lineage>
</organism>
<evidence type="ECO:0000313" key="3">
    <source>
        <dbReference type="Proteomes" id="UP000198656"/>
    </source>
</evidence>
<dbReference type="EMBL" id="FNCP01000015">
    <property type="protein sequence ID" value="SDH59581.1"/>
    <property type="molecule type" value="Genomic_DNA"/>
</dbReference>
<sequence>MEKENLQWSKLFTDKPIPKATLDFFQAQLMAQIVANPVDFRGESQLAARRKWGLGLAFSLMITGVLWTVLWFGSEVVLQGLVFLIKMFAGIPYGSELQQLGLGVLGNLIYFEDLRNMLNLFWGVVSWPLLGVLSIIAVFRVPNNVYKKSTIKEA</sequence>
<feature type="transmembrane region" description="Helical" evidence="1">
    <location>
        <begin position="120"/>
        <end position="139"/>
    </location>
</feature>
<keyword evidence="1" id="KW-1133">Transmembrane helix</keyword>
<evidence type="ECO:0000256" key="1">
    <source>
        <dbReference type="SAM" id="Phobius"/>
    </source>
</evidence>
<dbReference type="OrthoDB" id="1796948at2"/>
<protein>
    <submittedName>
        <fullName evidence="2">Uncharacterized protein</fullName>
    </submittedName>
</protein>
<accession>A0A1G8DPU8</accession>
<keyword evidence="3" id="KW-1185">Reference proteome</keyword>
<dbReference type="STRING" id="1121419.SAMN05443529_115100"/>
<keyword evidence="1" id="KW-0812">Transmembrane</keyword>